<dbReference type="GO" id="GO:0009307">
    <property type="term" value="P:DNA restriction-modification system"/>
    <property type="evidence" value="ECO:0007669"/>
    <property type="project" value="UniProtKB-KW"/>
</dbReference>
<dbReference type="PANTHER" id="PTHR42998">
    <property type="entry name" value="TYPE I RESTRICTION ENZYME HINDVIIP M PROTEIN-RELATED"/>
    <property type="match status" value="1"/>
</dbReference>
<evidence type="ECO:0000259" key="6">
    <source>
        <dbReference type="Pfam" id="PF02384"/>
    </source>
</evidence>
<accession>A0A5J0ILP9</accession>
<dbReference type="InterPro" id="IPR044946">
    <property type="entry name" value="Restrct_endonuc_typeI_TRD_sf"/>
</dbReference>
<evidence type="ECO:0000256" key="3">
    <source>
        <dbReference type="ARBA" id="ARBA00022679"/>
    </source>
</evidence>
<sequence length="863" mass="98048">MTIGFTLICPVRGVLKASRKSKDGLTPSEEFRRVEAIKYLIRQGYPKENFIIEGVVKKFGNSGRNSMRCDFIVLDKKASLVDKGNIDDILEHSLVLAEIKRDNKKADYVKDTQVKPLLDFAKNQSCIALYWDNIEQRIFWNVYSNSKRTVNEGPLALLPKFGLKVEVKALSLQDLMLPDSLLGTYALIEDILHQSAIDMEERYETILKLLLSKIYDEHFTAAKKNNEMVFQDYFLLGCSFKDGSDKLNKLLNDAVTYYERHLPKKISKKFNIRPDVLCECAKILAPIKITSSKRDIIQTFYMKFAKDLYRWDLAQYFTPPTVTDFIIDMLNPQFGEHLKDPACGSADFLVAAFHKGRSIDKNYADCLWGSDNSMNAVQAAVLNMLLNGDGKTNIKKEDSLENVNNSLDSYKIMVCNPPFGVKIVEKRAEILNRFDLGKLWEKDSKGDIVKTDKIVKSQETGLLFAELCVKQTSPKGRIAIIVPNGYLGNRSENYVFFREWLLRHCKIASICSFPRFTFKTSGADVSASVLFLEKRTEPLKRSTDSEEYFFHVGMIERVGWDLGNKVAAPVFKRNEDDGSYLISPDTGEQLIDSDFSSILTDFRNSLSADEMDWITEGITSKVCSAEGWSVSIKNVLDDDLKTLDPKRYCEKYVSLVDAIKQESHFYLTDALEIISQGINSLGERIKKEDSKVYKYIEIQDIGYGDYKYTEMKGWELPSRAKHHVEQGDIYLGSVWGSVTKWFMADSRLEDAIVTNGCYRLRPLSGESDKLIDIVAFLCTEAYAVQMRALARGSDGLAEVHETDLSKIVVPIVTDKKLRIEIKEYLNSLLDGRQTLSSAVQLWQSTNAISLPKVSKRHHHAVLV</sequence>
<dbReference type="InterPro" id="IPR029063">
    <property type="entry name" value="SAM-dependent_MTases_sf"/>
</dbReference>
<dbReference type="InterPro" id="IPR003356">
    <property type="entry name" value="DNA_methylase_A-5"/>
</dbReference>
<proteinExistence type="inferred from homology"/>
<dbReference type="InterPro" id="IPR002052">
    <property type="entry name" value="DNA_methylase_N6_adenine_CS"/>
</dbReference>
<dbReference type="RefSeq" id="WP_079987283.1">
    <property type="nucleotide sequence ID" value="NZ_MZEG01000003.1"/>
</dbReference>
<protein>
    <submittedName>
        <fullName evidence="7">N-6 DNA methylase</fullName>
    </submittedName>
</protein>
<evidence type="ECO:0000256" key="1">
    <source>
        <dbReference type="ARBA" id="ARBA00006594"/>
    </source>
</evidence>
<dbReference type="SUPFAM" id="SSF53335">
    <property type="entry name" value="S-adenosyl-L-methionine-dependent methyltransferases"/>
    <property type="match status" value="1"/>
</dbReference>
<reference evidence="7" key="2">
    <citation type="submission" date="2018-07" db="EMBL/GenBank/DDBJ databases">
        <authorList>
            <consortium name="NCBI Pathogen Detection Project"/>
        </authorList>
    </citation>
    <scope>NUCLEOTIDE SEQUENCE</scope>
    <source>
        <strain evidence="7">M139</strain>
    </source>
</reference>
<dbReference type="GO" id="GO:0003677">
    <property type="term" value="F:DNA binding"/>
    <property type="evidence" value="ECO:0007669"/>
    <property type="project" value="UniProtKB-KW"/>
</dbReference>
<dbReference type="GO" id="GO:0032259">
    <property type="term" value="P:methylation"/>
    <property type="evidence" value="ECO:0007669"/>
    <property type="project" value="UniProtKB-KW"/>
</dbReference>
<keyword evidence="4" id="KW-0680">Restriction system</keyword>
<dbReference type="Gene3D" id="3.90.220.20">
    <property type="entry name" value="DNA methylase specificity domains"/>
    <property type="match status" value="1"/>
</dbReference>
<keyword evidence="5" id="KW-0238">DNA-binding</keyword>
<evidence type="ECO:0000256" key="5">
    <source>
        <dbReference type="ARBA" id="ARBA00023125"/>
    </source>
</evidence>
<dbReference type="AlphaFoldDB" id="A0A5J0ILP9"/>
<feature type="domain" description="DNA methylase adenine-specific" evidence="6">
    <location>
        <begin position="314"/>
        <end position="537"/>
    </location>
</feature>
<dbReference type="InterPro" id="IPR052916">
    <property type="entry name" value="Type-I_RE_MTase_Subunit"/>
</dbReference>
<evidence type="ECO:0000256" key="4">
    <source>
        <dbReference type="ARBA" id="ARBA00022747"/>
    </source>
</evidence>
<dbReference type="PROSITE" id="PS00092">
    <property type="entry name" value="N6_MTASE"/>
    <property type="match status" value="1"/>
</dbReference>
<keyword evidence="3" id="KW-0808">Transferase</keyword>
<organism evidence="7">
    <name type="scientific">Salmonella enterica subsp. enterica serovar Hvittingfoss</name>
    <dbReference type="NCBI Taxonomy" id="486994"/>
    <lineage>
        <taxon>Bacteria</taxon>
        <taxon>Pseudomonadati</taxon>
        <taxon>Pseudomonadota</taxon>
        <taxon>Gammaproteobacteria</taxon>
        <taxon>Enterobacterales</taxon>
        <taxon>Enterobacteriaceae</taxon>
        <taxon>Salmonella</taxon>
    </lineage>
</organism>
<gene>
    <name evidence="7" type="ORF">G9286_004285</name>
</gene>
<keyword evidence="2 7" id="KW-0489">Methyltransferase</keyword>
<dbReference type="PRINTS" id="PR00507">
    <property type="entry name" value="N12N6MTFRASE"/>
</dbReference>
<comment type="similarity">
    <text evidence="1">Belongs to the N(4)/N(6)-methyltransferase family.</text>
</comment>
<dbReference type="Pfam" id="PF02384">
    <property type="entry name" value="N6_Mtase"/>
    <property type="match status" value="1"/>
</dbReference>
<comment type="caution">
    <text evidence="7">The sequence shown here is derived from an EMBL/GenBank/DDBJ whole genome shotgun (WGS) entry which is preliminary data.</text>
</comment>
<dbReference type="GO" id="GO:0008170">
    <property type="term" value="F:N-methyltransferase activity"/>
    <property type="evidence" value="ECO:0007669"/>
    <property type="project" value="InterPro"/>
</dbReference>
<dbReference type="SUPFAM" id="SSF116734">
    <property type="entry name" value="DNA methylase specificity domain"/>
    <property type="match status" value="1"/>
</dbReference>
<name>A0A5J0ILP9_SALET</name>
<reference evidence="7" key="1">
    <citation type="journal article" date="2018" name="Genome Biol.">
        <title>SKESA: strategic k-mer extension for scrupulous assemblies.</title>
        <authorList>
            <person name="Souvorov A."/>
            <person name="Agarwala R."/>
            <person name="Lipman D.J."/>
        </authorList>
    </citation>
    <scope>NUCLEOTIDE SEQUENCE</scope>
    <source>
        <strain evidence="7">M139</strain>
    </source>
</reference>
<evidence type="ECO:0000313" key="7">
    <source>
        <dbReference type="EMBL" id="HAF7590324.1"/>
    </source>
</evidence>
<evidence type="ECO:0000256" key="2">
    <source>
        <dbReference type="ARBA" id="ARBA00022603"/>
    </source>
</evidence>
<dbReference type="EMBL" id="DAAWEU010000026">
    <property type="protein sequence ID" value="HAF7590324.1"/>
    <property type="molecule type" value="Genomic_DNA"/>
</dbReference>
<dbReference type="PANTHER" id="PTHR42998:SF1">
    <property type="entry name" value="TYPE I RESTRICTION ENZYME HINDI METHYLASE SUBUNIT"/>
    <property type="match status" value="1"/>
</dbReference>
<dbReference type="Gene3D" id="3.40.50.150">
    <property type="entry name" value="Vaccinia Virus protein VP39"/>
    <property type="match status" value="1"/>
</dbReference>